<evidence type="ECO:0000259" key="8">
    <source>
        <dbReference type="Pfam" id="PF06454"/>
    </source>
</evidence>
<evidence type="ECO:0000256" key="2">
    <source>
        <dbReference type="ARBA" id="ARBA00006779"/>
    </source>
</evidence>
<gene>
    <name evidence="9" type="ORF">B296_00045746</name>
</gene>
<keyword evidence="4 7" id="KW-1133">Transmembrane helix</keyword>
<dbReference type="Pfam" id="PF06454">
    <property type="entry name" value="THH1_TOM1-3_dom"/>
    <property type="match status" value="2"/>
</dbReference>
<dbReference type="PANTHER" id="PTHR31142:SF1">
    <property type="entry name" value="TOBAMOVIRUS MULTIPLICATION PROTEIN 1"/>
    <property type="match status" value="1"/>
</dbReference>
<feature type="domain" description="THH1/TOM1/TOM3" evidence="8">
    <location>
        <begin position="95"/>
        <end position="141"/>
    </location>
</feature>
<organism evidence="9 10">
    <name type="scientific">Ensete ventricosum</name>
    <name type="common">Abyssinian banana</name>
    <name type="synonym">Musa ensete</name>
    <dbReference type="NCBI Taxonomy" id="4639"/>
    <lineage>
        <taxon>Eukaryota</taxon>
        <taxon>Viridiplantae</taxon>
        <taxon>Streptophyta</taxon>
        <taxon>Embryophyta</taxon>
        <taxon>Tracheophyta</taxon>
        <taxon>Spermatophyta</taxon>
        <taxon>Magnoliopsida</taxon>
        <taxon>Liliopsida</taxon>
        <taxon>Zingiberales</taxon>
        <taxon>Musaceae</taxon>
        <taxon>Ensete</taxon>
    </lineage>
</organism>
<sequence>MMEELSLATGRLSSWWDEINESEKWQDGVFYFLCAAYAVVSSVALVQLIRIQVRVPEYGWTTQKVFHFMNFIVNGVRAVEFGFHAQVFLFRPRVNVGSVTAICFTCFLIRCFVVGLSAFDAEASLEVLDHPILDLIYYMVISMQIDRYQAVPPKSTVGGRLREKSTVDDRLREKKERRRRRRRGKEEEEEGKKKEIPCARRRRWVTRALSSPSPVGDFSPARGDGASPCTGG</sequence>
<comment type="subcellular location">
    <subcellularLocation>
        <location evidence="1">Vacuole membrane</location>
        <topology evidence="1">Multi-pass membrane protein</topology>
    </subcellularLocation>
</comment>
<evidence type="ECO:0000256" key="4">
    <source>
        <dbReference type="ARBA" id="ARBA00022989"/>
    </source>
</evidence>
<accession>A0A426YZI0</accession>
<feature type="region of interest" description="Disordered" evidence="6">
    <location>
        <begin position="155"/>
        <end position="232"/>
    </location>
</feature>
<dbReference type="Proteomes" id="UP000287651">
    <property type="component" value="Unassembled WGS sequence"/>
</dbReference>
<feature type="transmembrane region" description="Helical" evidence="7">
    <location>
        <begin position="29"/>
        <end position="49"/>
    </location>
</feature>
<name>A0A426YZI0_ENSVE</name>
<feature type="compositionally biased region" description="Basic and acidic residues" evidence="6">
    <location>
        <begin position="160"/>
        <end position="174"/>
    </location>
</feature>
<evidence type="ECO:0000256" key="6">
    <source>
        <dbReference type="SAM" id="MobiDB-lite"/>
    </source>
</evidence>
<feature type="non-terminal residue" evidence="9">
    <location>
        <position position="232"/>
    </location>
</feature>
<dbReference type="GO" id="GO:0009705">
    <property type="term" value="C:plant-type vacuole membrane"/>
    <property type="evidence" value="ECO:0007669"/>
    <property type="project" value="TreeGrafter"/>
</dbReference>
<evidence type="ECO:0000313" key="10">
    <source>
        <dbReference type="Proteomes" id="UP000287651"/>
    </source>
</evidence>
<feature type="domain" description="THH1/TOM1/TOM3" evidence="8">
    <location>
        <begin position="13"/>
        <end position="94"/>
    </location>
</feature>
<dbReference type="InterPro" id="IPR040226">
    <property type="entry name" value="THH1/TOM1/TOM3"/>
</dbReference>
<keyword evidence="5 7" id="KW-0472">Membrane</keyword>
<evidence type="ECO:0000256" key="3">
    <source>
        <dbReference type="ARBA" id="ARBA00022692"/>
    </source>
</evidence>
<proteinExistence type="inferred from homology"/>
<comment type="caution">
    <text evidence="9">The sequence shown here is derived from an EMBL/GenBank/DDBJ whole genome shotgun (WGS) entry which is preliminary data.</text>
</comment>
<evidence type="ECO:0000256" key="7">
    <source>
        <dbReference type="SAM" id="Phobius"/>
    </source>
</evidence>
<evidence type="ECO:0000313" key="9">
    <source>
        <dbReference type="EMBL" id="RRT57132.1"/>
    </source>
</evidence>
<feature type="compositionally biased region" description="Basic and acidic residues" evidence="6">
    <location>
        <begin position="184"/>
        <end position="198"/>
    </location>
</feature>
<dbReference type="EMBL" id="AMZH03009310">
    <property type="protein sequence ID" value="RRT57132.1"/>
    <property type="molecule type" value="Genomic_DNA"/>
</dbReference>
<protein>
    <recommendedName>
        <fullName evidence="8">THH1/TOM1/TOM3 domain-containing protein</fullName>
    </recommendedName>
</protein>
<dbReference type="InterPro" id="IPR009457">
    <property type="entry name" value="THH1/TOM1/TOM3_dom"/>
</dbReference>
<dbReference type="AlphaFoldDB" id="A0A426YZI0"/>
<comment type="similarity">
    <text evidence="2">Belongs to the plant tobamovirus multiplication TOM1 protein family.</text>
</comment>
<dbReference type="PANTHER" id="PTHR31142">
    <property type="entry name" value="TOBAMOVIRUS MULTIPLICATION PROTEIN 1-LIKE ISOFORM X1"/>
    <property type="match status" value="1"/>
</dbReference>
<evidence type="ECO:0000256" key="5">
    <source>
        <dbReference type="ARBA" id="ARBA00023136"/>
    </source>
</evidence>
<reference evidence="9 10" key="1">
    <citation type="journal article" date="2014" name="Agronomy (Basel)">
        <title>A Draft Genome Sequence for Ensete ventricosum, the Drought-Tolerant Tree Against Hunger.</title>
        <authorList>
            <person name="Harrison J."/>
            <person name="Moore K.A."/>
            <person name="Paszkiewicz K."/>
            <person name="Jones T."/>
            <person name="Grant M."/>
            <person name="Ambacheew D."/>
            <person name="Muzemil S."/>
            <person name="Studholme D.J."/>
        </authorList>
    </citation>
    <scope>NUCLEOTIDE SEQUENCE [LARGE SCALE GENOMIC DNA]</scope>
</reference>
<keyword evidence="3 7" id="KW-0812">Transmembrane</keyword>
<evidence type="ECO:0000256" key="1">
    <source>
        <dbReference type="ARBA" id="ARBA00004128"/>
    </source>
</evidence>